<keyword evidence="2" id="KW-1185">Reference proteome</keyword>
<dbReference type="EMBL" id="SAEB01000001">
    <property type="protein sequence ID" value="RVD89460.1"/>
    <property type="molecule type" value="Genomic_DNA"/>
</dbReference>
<organism evidence="1 2">
    <name type="scientific">Arthrobotrys flagrans</name>
    <name type="common">Nematode-trapping fungus</name>
    <name type="synonym">Trichothecium flagrans</name>
    <dbReference type="NCBI Taxonomy" id="97331"/>
    <lineage>
        <taxon>Eukaryota</taxon>
        <taxon>Fungi</taxon>
        <taxon>Dikarya</taxon>
        <taxon>Ascomycota</taxon>
        <taxon>Pezizomycotina</taxon>
        <taxon>Orbiliomycetes</taxon>
        <taxon>Orbiliales</taxon>
        <taxon>Orbiliaceae</taxon>
        <taxon>Arthrobotrys</taxon>
    </lineage>
</organism>
<comment type="caution">
    <text evidence="1">The sequence shown here is derived from an EMBL/GenBank/DDBJ whole genome shotgun (WGS) entry which is preliminary data.</text>
</comment>
<dbReference type="AlphaFoldDB" id="A0A437AFB8"/>
<proteinExistence type="predicted"/>
<evidence type="ECO:0000313" key="2">
    <source>
        <dbReference type="Proteomes" id="UP000283090"/>
    </source>
</evidence>
<gene>
    <name evidence="1" type="ORF">DFL_000467</name>
</gene>
<sequence>MASSQRLYEPLKLTTLFEFNQNVSTGVGVQSLRIPRGFPSSIIAKKLKLDFHAWTQQPNAHYSVDIMTSLPRGVVDGVSSGDQALPQIRQLYDLEHTKLVVPSQSAWIDNDTNAHHFVALTALPQRGVKLLARVNGRFTEKNEYHCETIDFDKLGRDNEDNTALAPPIVTVDNEFVLVIRLVSFDSGGLGYVRAVVGLEVS</sequence>
<reference evidence="1 2" key="1">
    <citation type="submission" date="2019-01" db="EMBL/GenBank/DDBJ databases">
        <title>Intercellular communication is required for trap formation in the nematode-trapping fungus Duddingtonia flagrans.</title>
        <authorList>
            <person name="Youssar L."/>
            <person name="Wernet V."/>
            <person name="Hensel N."/>
            <person name="Hildebrandt H.-G."/>
            <person name="Fischer R."/>
        </authorList>
    </citation>
    <scope>NUCLEOTIDE SEQUENCE [LARGE SCALE GENOMIC DNA]</scope>
    <source>
        <strain evidence="1 2">CBS H-5679</strain>
    </source>
</reference>
<dbReference type="VEuPathDB" id="FungiDB:DFL_000467"/>
<dbReference type="GeneID" id="93582778"/>
<accession>A0A437AFB8</accession>
<dbReference type="RefSeq" id="XP_067495004.1">
    <property type="nucleotide sequence ID" value="XM_067633802.1"/>
</dbReference>
<evidence type="ECO:0000313" key="1">
    <source>
        <dbReference type="EMBL" id="RVD89460.1"/>
    </source>
</evidence>
<dbReference type="Proteomes" id="UP000283090">
    <property type="component" value="Unassembled WGS sequence"/>
</dbReference>
<protein>
    <submittedName>
        <fullName evidence="1">Uncharacterized protein</fullName>
    </submittedName>
</protein>
<name>A0A437AFB8_ARTFL</name>
<dbReference type="OrthoDB" id="5343604at2759"/>